<evidence type="ECO:0000313" key="4">
    <source>
        <dbReference type="Proteomes" id="UP000095743"/>
    </source>
</evidence>
<keyword evidence="4" id="KW-1185">Reference proteome</keyword>
<organism evidence="3 4">
    <name type="scientific">Geosporobacter ferrireducens</name>
    <dbReference type="NCBI Taxonomy" id="1424294"/>
    <lineage>
        <taxon>Bacteria</taxon>
        <taxon>Bacillati</taxon>
        <taxon>Bacillota</taxon>
        <taxon>Clostridia</taxon>
        <taxon>Peptostreptococcales</taxon>
        <taxon>Thermotaleaceae</taxon>
        <taxon>Geosporobacter</taxon>
    </lineage>
</organism>
<dbReference type="OrthoDB" id="9807210at2"/>
<dbReference type="Proteomes" id="UP000095743">
    <property type="component" value="Chromosome"/>
</dbReference>
<dbReference type="Gene3D" id="2.30.40.10">
    <property type="entry name" value="Urease, subunit C, domain 1"/>
    <property type="match status" value="1"/>
</dbReference>
<dbReference type="Pfam" id="PF01979">
    <property type="entry name" value="Amidohydro_1"/>
    <property type="match status" value="1"/>
</dbReference>
<dbReference type="GO" id="GO:0016810">
    <property type="term" value="F:hydrolase activity, acting on carbon-nitrogen (but not peptide) bonds"/>
    <property type="evidence" value="ECO:0007669"/>
    <property type="project" value="InterPro"/>
</dbReference>
<dbReference type="RefSeq" id="WP_069977872.1">
    <property type="nucleotide sequence ID" value="NZ_CP017269.1"/>
</dbReference>
<gene>
    <name evidence="3" type="ORF">Gferi_14950</name>
</gene>
<name>A0A1D8GIN5_9FIRM</name>
<proteinExistence type="predicted"/>
<dbReference type="STRING" id="1424294.Gferi_14950"/>
<dbReference type="PANTHER" id="PTHR43794">
    <property type="entry name" value="AMINOHYDROLASE SSNA-RELATED"/>
    <property type="match status" value="1"/>
</dbReference>
<dbReference type="PANTHER" id="PTHR43794:SF11">
    <property type="entry name" value="AMIDOHYDROLASE-RELATED DOMAIN-CONTAINING PROTEIN"/>
    <property type="match status" value="1"/>
</dbReference>
<dbReference type="EMBL" id="CP017269">
    <property type="protein sequence ID" value="AOT70758.1"/>
    <property type="molecule type" value="Genomic_DNA"/>
</dbReference>
<dbReference type="AlphaFoldDB" id="A0A1D8GIN5"/>
<reference evidence="3 4" key="1">
    <citation type="submission" date="2016-09" db="EMBL/GenBank/DDBJ databases">
        <title>Genomic analysis reveals versatility of anaerobic energy metabolism of Geosporobacter ferrireducens IRF9 of phylum Firmicutes.</title>
        <authorList>
            <person name="Kim S.-J."/>
        </authorList>
    </citation>
    <scope>NUCLEOTIDE SEQUENCE [LARGE SCALE GENOMIC DNA]</scope>
    <source>
        <strain evidence="3 4">IRF9</strain>
    </source>
</reference>
<protein>
    <submittedName>
        <fullName evidence="3">Amidohydrolase</fullName>
    </submittedName>
</protein>
<dbReference type="InterPro" id="IPR050287">
    <property type="entry name" value="MTA/SAH_deaminase"/>
</dbReference>
<dbReference type="Gene3D" id="3.20.20.140">
    <property type="entry name" value="Metal-dependent hydrolases"/>
    <property type="match status" value="1"/>
</dbReference>
<dbReference type="InterPro" id="IPR006680">
    <property type="entry name" value="Amidohydro-rel"/>
</dbReference>
<dbReference type="SUPFAM" id="SSF51556">
    <property type="entry name" value="Metallo-dependent hydrolases"/>
    <property type="match status" value="1"/>
</dbReference>
<evidence type="ECO:0000259" key="2">
    <source>
        <dbReference type="Pfam" id="PF01979"/>
    </source>
</evidence>
<dbReference type="SUPFAM" id="SSF51338">
    <property type="entry name" value="Composite domain of metallo-dependent hydrolases"/>
    <property type="match status" value="1"/>
</dbReference>
<accession>A0A1D8GIN5</accession>
<evidence type="ECO:0000313" key="3">
    <source>
        <dbReference type="EMBL" id="AOT70758.1"/>
    </source>
</evidence>
<dbReference type="InterPro" id="IPR032466">
    <property type="entry name" value="Metal_Hydrolase"/>
</dbReference>
<dbReference type="KEGG" id="gfe:Gferi_14950"/>
<feature type="domain" description="Amidohydrolase-related" evidence="2">
    <location>
        <begin position="62"/>
        <end position="423"/>
    </location>
</feature>
<dbReference type="InterPro" id="IPR011059">
    <property type="entry name" value="Metal-dep_hydrolase_composite"/>
</dbReference>
<evidence type="ECO:0000256" key="1">
    <source>
        <dbReference type="ARBA" id="ARBA00022801"/>
    </source>
</evidence>
<keyword evidence="1 3" id="KW-0378">Hydrolase</keyword>
<sequence>MKNVDMIVKAPHFYTMEGDGVGYRTEVAMVVDGGKIIEIAETGRILANYKGAEELDMDHHAIFPGFIDAHMHTACNIMRGLAQDTNHWMMYGLQPFDNAISDEERDVGSYVAIIEAIKAGTTTLGDYESKMDNVCHFIEKVGARGNITQTIRAAKRRVYQPGELYEFDDELGTESLTRNLALYDRWHNKAGGRIKILFGPQGADFVSPEMLLKIQKIVKERKTKIHMHTQQGDRETYQIVNRYGKRPVAFLESLGYLDESLMAVHLTDCSDEEAAVVAKSGASMILCPGSIAIIDGIVPPSVAFQEAGGNVALGSDQAPGNNCHNIINEMKNVALFNKIKYGNPEVMPAWRALRMATIEGARAVGLGDRVGSLEVGKQADFIAIDLSCPSMLPIFTYPMRNMVPNLVYSARGQEVSLVAVDGMVIMRDGKILTIEEEDYLKTVSRYPAGIGQRAAKEFFEINGTNAQFMAEGKL</sequence>